<dbReference type="EMBL" id="JAPZBO010000004">
    <property type="protein sequence ID" value="KAJ5318662.1"/>
    <property type="molecule type" value="Genomic_DNA"/>
</dbReference>
<evidence type="ECO:0000313" key="1">
    <source>
        <dbReference type="EMBL" id="KAJ5318662.1"/>
    </source>
</evidence>
<evidence type="ECO:0000313" key="2">
    <source>
        <dbReference type="Proteomes" id="UP001147746"/>
    </source>
</evidence>
<comment type="caution">
    <text evidence="1">The sequence shown here is derived from an EMBL/GenBank/DDBJ whole genome shotgun (WGS) entry which is preliminary data.</text>
</comment>
<dbReference type="AlphaFoldDB" id="A0A9W9PZ78"/>
<dbReference type="Proteomes" id="UP001147746">
    <property type="component" value="Unassembled WGS sequence"/>
</dbReference>
<name>A0A9W9PZ78_9EURO</name>
<protein>
    <submittedName>
        <fullName evidence="1">Uncharacterized protein</fullName>
    </submittedName>
</protein>
<reference evidence="1" key="1">
    <citation type="submission" date="2022-12" db="EMBL/GenBank/DDBJ databases">
        <authorList>
            <person name="Petersen C."/>
        </authorList>
    </citation>
    <scope>NUCLEOTIDE SEQUENCE</scope>
    <source>
        <strain evidence="1">IBT 21472</strain>
    </source>
</reference>
<proteinExistence type="predicted"/>
<reference evidence="1" key="2">
    <citation type="journal article" date="2023" name="IMA Fungus">
        <title>Comparative genomic study of the Penicillium genus elucidates a diverse pangenome and 15 lateral gene transfer events.</title>
        <authorList>
            <person name="Petersen C."/>
            <person name="Sorensen T."/>
            <person name="Nielsen M.R."/>
            <person name="Sondergaard T.E."/>
            <person name="Sorensen J.L."/>
            <person name="Fitzpatrick D.A."/>
            <person name="Frisvad J.C."/>
            <person name="Nielsen K.L."/>
        </authorList>
    </citation>
    <scope>NUCLEOTIDE SEQUENCE</scope>
    <source>
        <strain evidence="1">IBT 21472</strain>
    </source>
</reference>
<gene>
    <name evidence="1" type="ORF">N7476_005082</name>
</gene>
<organism evidence="1 2">
    <name type="scientific">Penicillium atrosanguineum</name>
    <dbReference type="NCBI Taxonomy" id="1132637"/>
    <lineage>
        <taxon>Eukaryota</taxon>
        <taxon>Fungi</taxon>
        <taxon>Dikarya</taxon>
        <taxon>Ascomycota</taxon>
        <taxon>Pezizomycotina</taxon>
        <taxon>Eurotiomycetes</taxon>
        <taxon>Eurotiomycetidae</taxon>
        <taxon>Eurotiales</taxon>
        <taxon>Aspergillaceae</taxon>
        <taxon>Penicillium</taxon>
    </lineage>
</organism>
<sequence length="174" mass="19683">MLTDETFLVDNDESWLGIFNGEDSEGSKVSEVSKDSKISEVSKVSKMSVSQACQFEKTVLADLDYNLELSKWTIAMDKIESAARETRGLDQILVEVSRLEKLSERARQEEDKRDMKIITRDARRVKRSFAMVTGKLHDLQEAMNSSGPAVYPIVMYCDITGPDLQLRVARLSIE</sequence>
<keyword evidence="2" id="KW-1185">Reference proteome</keyword>
<accession>A0A9W9PZ78</accession>